<dbReference type="PANTHER" id="PTHR48094:SF20">
    <property type="entry name" value="PROTEIN_NUCLEIC ACID DEGLYCASE 1"/>
    <property type="match status" value="1"/>
</dbReference>
<evidence type="ECO:0000259" key="1">
    <source>
        <dbReference type="Pfam" id="PF01965"/>
    </source>
</evidence>
<dbReference type="EMBL" id="HBGN01017200">
    <property type="protein sequence ID" value="CAD9329953.1"/>
    <property type="molecule type" value="Transcribed_RNA"/>
</dbReference>
<dbReference type="Pfam" id="PF01965">
    <property type="entry name" value="DJ-1_PfpI"/>
    <property type="match status" value="1"/>
</dbReference>
<feature type="domain" description="DJ-1/PfpI" evidence="1">
    <location>
        <begin position="75"/>
        <end position="192"/>
    </location>
</feature>
<dbReference type="Gene3D" id="3.40.50.880">
    <property type="match status" value="1"/>
</dbReference>
<dbReference type="PANTHER" id="PTHR48094">
    <property type="entry name" value="PROTEIN/NUCLEIC ACID DEGLYCASE DJ-1-RELATED"/>
    <property type="match status" value="1"/>
</dbReference>
<dbReference type="GO" id="GO:0019243">
    <property type="term" value="P:methylglyoxal catabolic process to D-lactate via S-lactoyl-glutathione"/>
    <property type="evidence" value="ECO:0007669"/>
    <property type="project" value="TreeGrafter"/>
</dbReference>
<evidence type="ECO:0000313" key="2">
    <source>
        <dbReference type="EMBL" id="CAD9329953.1"/>
    </source>
</evidence>
<dbReference type="InterPro" id="IPR050325">
    <property type="entry name" value="Prot/Nucl_acid_deglycase"/>
</dbReference>
<reference evidence="2" key="1">
    <citation type="submission" date="2021-01" db="EMBL/GenBank/DDBJ databases">
        <authorList>
            <person name="Corre E."/>
            <person name="Pelletier E."/>
            <person name="Niang G."/>
            <person name="Scheremetjew M."/>
            <person name="Finn R."/>
            <person name="Kale V."/>
            <person name="Holt S."/>
            <person name="Cochrane G."/>
            <person name="Meng A."/>
            <person name="Brown T."/>
            <person name="Cohen L."/>
        </authorList>
    </citation>
    <scope>NUCLEOTIDE SEQUENCE</scope>
    <source>
        <strain evidence="2">Pop2</strain>
    </source>
</reference>
<dbReference type="InterPro" id="IPR002818">
    <property type="entry name" value="DJ-1/PfpI"/>
</dbReference>
<dbReference type="InterPro" id="IPR029062">
    <property type="entry name" value="Class_I_gatase-like"/>
</dbReference>
<name>A0A7S1Z6W3_9STRA</name>
<proteinExistence type="predicted"/>
<organism evidence="2">
    <name type="scientific">Ditylum brightwellii</name>
    <dbReference type="NCBI Taxonomy" id="49249"/>
    <lineage>
        <taxon>Eukaryota</taxon>
        <taxon>Sar</taxon>
        <taxon>Stramenopiles</taxon>
        <taxon>Ochrophyta</taxon>
        <taxon>Bacillariophyta</taxon>
        <taxon>Mediophyceae</taxon>
        <taxon>Lithodesmiophycidae</taxon>
        <taxon>Lithodesmiales</taxon>
        <taxon>Lithodesmiaceae</taxon>
        <taxon>Ditylum</taxon>
    </lineage>
</organism>
<protein>
    <recommendedName>
        <fullName evidence="1">DJ-1/PfpI domain-containing protein</fullName>
    </recommendedName>
</protein>
<dbReference type="AlphaFoldDB" id="A0A7S1Z6W3"/>
<gene>
    <name evidence="2" type="ORF">DBRI1063_LOCUS11035</name>
</gene>
<dbReference type="SUPFAM" id="SSF52317">
    <property type="entry name" value="Class I glutamine amidotransferase-like"/>
    <property type="match status" value="1"/>
</dbReference>
<accession>A0A7S1Z6W3</accession>
<sequence length="284" mass="31025">MGSAWFYPLSAQKRDDGTYDPSPFTLMLGTSSKSSYVAQKYDAKYTGNKPILVVCTDDGKLTMENGNIFNTGNHPVEMFVPMLHFRDAGFTFDITTGSGSPVVLEMWAYPTKDEEVKKIHESVKTMMENPKKLSDIKSIDEYSAIFIPGGHGAIVNLPKNAHLGRLLHEAHEKGLPTVTLCHGPAALLATQAEGTGKSFAYQDYKCMCFTDKTDGMTPSFGYLPGPMPWKCQETIEKEGIQVVNTTEKGAATQDRELITGDSPNAAHNLGILAAPILVKHAMDN</sequence>
<dbReference type="GO" id="GO:0019172">
    <property type="term" value="F:glyoxalase III activity"/>
    <property type="evidence" value="ECO:0007669"/>
    <property type="project" value="TreeGrafter"/>
</dbReference>
<dbReference type="GO" id="GO:0005737">
    <property type="term" value="C:cytoplasm"/>
    <property type="evidence" value="ECO:0007669"/>
    <property type="project" value="TreeGrafter"/>
</dbReference>